<dbReference type="EMBL" id="JALP01000373">
    <property type="protein sequence ID" value="THG88499.1"/>
    <property type="molecule type" value="Genomic_DNA"/>
</dbReference>
<evidence type="ECO:0008006" key="5">
    <source>
        <dbReference type="Google" id="ProtNLM"/>
    </source>
</evidence>
<dbReference type="InterPro" id="IPR020139">
    <property type="entry name" value="DUF2642"/>
</dbReference>
<dbReference type="RefSeq" id="WP_003323328.1">
    <property type="nucleotide sequence ID" value="NZ_ALPT02000010.1"/>
</dbReference>
<evidence type="ECO:0000313" key="2">
    <source>
        <dbReference type="EMBL" id="THG88499.1"/>
    </source>
</evidence>
<evidence type="ECO:0000313" key="3">
    <source>
        <dbReference type="Proteomes" id="UP000002754"/>
    </source>
</evidence>
<protein>
    <recommendedName>
        <fullName evidence="5">DUF2642 domain-containing protein</fullName>
    </recommendedName>
</protein>
<dbReference type="EMBL" id="ALPT02000010">
    <property type="protein sequence ID" value="KGA98429.1"/>
    <property type="molecule type" value="Genomic_DNA"/>
</dbReference>
<accession>A0A094WL02</accession>
<gene>
    <name evidence="2" type="ORF">AJ85_02590</name>
    <name evidence="1" type="ORF">BALCAV_0204160</name>
</gene>
<dbReference type="AlphaFoldDB" id="A0A094WL02"/>
<dbReference type="OrthoDB" id="2439488at2"/>
<organism evidence="1 3">
    <name type="scientific">Alkalihalobacillus alcalophilus ATCC 27647 = CGMCC 1.3604</name>
    <dbReference type="NCBI Taxonomy" id="1218173"/>
    <lineage>
        <taxon>Bacteria</taxon>
        <taxon>Bacillati</taxon>
        <taxon>Bacillota</taxon>
        <taxon>Bacilli</taxon>
        <taxon>Bacillales</taxon>
        <taxon>Bacillaceae</taxon>
        <taxon>Alkalihalobacillus</taxon>
    </lineage>
</organism>
<keyword evidence="3" id="KW-1185">Reference proteome</keyword>
<sequence length="74" mass="8595">MSEHLEWTIHDPYTYQNLSNLEQQVIGVQTTQGSVRGVLKHVYPDHIIVEMGGTPFHIRTQEIVWFFPARSTKT</sequence>
<evidence type="ECO:0000313" key="1">
    <source>
        <dbReference type="EMBL" id="KGA98429.1"/>
    </source>
</evidence>
<comment type="caution">
    <text evidence="1">The sequence shown here is derived from an EMBL/GenBank/DDBJ whole genome shotgun (WGS) entry which is preliminary data.</text>
</comment>
<dbReference type="Proteomes" id="UP000002754">
    <property type="component" value="Unassembled WGS sequence"/>
</dbReference>
<name>A0A094WL02_ALKAL</name>
<dbReference type="eggNOG" id="ENOG50339ME">
    <property type="taxonomic scope" value="Bacteria"/>
</dbReference>
<reference evidence="2 4" key="2">
    <citation type="submission" date="2014-01" db="EMBL/GenBank/DDBJ databases">
        <title>Draft genome sequencing of Bacillus alcalophilus CGMCC 1.3604.</title>
        <authorList>
            <person name="Yang J."/>
            <person name="Diao L."/>
            <person name="Yang S."/>
        </authorList>
    </citation>
    <scope>NUCLEOTIDE SEQUENCE [LARGE SCALE GENOMIC DNA]</scope>
    <source>
        <strain evidence="2 4">CGMCC 1.3604</strain>
    </source>
</reference>
<dbReference type="Pfam" id="PF10842">
    <property type="entry name" value="DUF2642"/>
    <property type="match status" value="1"/>
</dbReference>
<dbReference type="Proteomes" id="UP000297014">
    <property type="component" value="Unassembled WGS sequence"/>
</dbReference>
<proteinExistence type="predicted"/>
<evidence type="ECO:0000313" key="4">
    <source>
        <dbReference type="Proteomes" id="UP000297014"/>
    </source>
</evidence>
<reference evidence="1 3" key="1">
    <citation type="journal article" date="2014" name="Genome Announc.">
        <title>Draft Genome Sequence of Bacillus alcalophilus AV1934, a Classic Alkaliphile Isolated from Human Feces in 1934.</title>
        <authorList>
            <person name="Attie O."/>
            <person name="Jayaprakash A."/>
            <person name="Shah H."/>
            <person name="Paulsen I.T."/>
            <person name="Morino M."/>
            <person name="Takahashi Y."/>
            <person name="Narumi I."/>
            <person name="Sachidanandam R."/>
            <person name="Satoh K."/>
            <person name="Ito M."/>
            <person name="Krulwich T.A."/>
        </authorList>
    </citation>
    <scope>NUCLEOTIDE SEQUENCE [LARGE SCALE GENOMIC DNA]</scope>
    <source>
        <strain evidence="1 3">AV1934</strain>
    </source>
</reference>